<keyword evidence="1" id="KW-0472">Membrane</keyword>
<accession>A0A4D6K869</accession>
<evidence type="ECO:0000313" key="2">
    <source>
        <dbReference type="EMBL" id="QCD64398.1"/>
    </source>
</evidence>
<reference evidence="2 3" key="1">
    <citation type="submission" date="2019-04" db="EMBL/GenBank/DDBJ databases">
        <title>Complete genome sequence of Arthrobacter sp. ZXY-2 associated with effective atrazine degradation and salt adaptation.</title>
        <authorList>
            <person name="Zhao X."/>
        </authorList>
    </citation>
    <scope>NUCLEOTIDE SEQUENCE [LARGE SCALE GENOMIC DNA]</scope>
    <source>
        <strain evidence="3">ZP60</strain>
    </source>
</reference>
<dbReference type="EMBL" id="CP039375">
    <property type="protein sequence ID" value="QCD64398.1"/>
    <property type="molecule type" value="Genomic_DNA"/>
</dbReference>
<keyword evidence="1" id="KW-0812">Transmembrane</keyword>
<reference evidence="2 3" key="2">
    <citation type="submission" date="2019-04" db="EMBL/GenBank/DDBJ databases">
        <authorList>
            <person name="Yang S."/>
            <person name="Wei W."/>
        </authorList>
    </citation>
    <scope>NUCLEOTIDE SEQUENCE [LARGE SCALE GENOMIC DNA]</scope>
    <source>
        <strain evidence="3">ZP60</strain>
    </source>
</reference>
<keyword evidence="1" id="KW-1133">Transmembrane helix</keyword>
<dbReference type="AlphaFoldDB" id="A0A4D6K869"/>
<sequence length="162" mass="17066">MDVDRAVVWGVVGLVVVTTLVSGPLVGAVDLTSDAETPAYGVGSVTVESASLPERSTLTAGRFGAGEYRLQVPDAAVAVAAVEGRPLLVYKLEISERGYTRSTTHFLSAENVGSYAASMSDDTFAPDTVNQTAYDGRLSLVVRANDSSRVVAERSIRVEVIE</sequence>
<dbReference type="KEGG" id="halz:E5139_01620"/>
<feature type="transmembrane region" description="Helical" evidence="1">
    <location>
        <begin position="6"/>
        <end position="26"/>
    </location>
</feature>
<name>A0A4D6K869_9EURY</name>
<dbReference type="RefSeq" id="WP_015763816.1">
    <property type="nucleotide sequence ID" value="NZ_CP039375.1"/>
</dbReference>
<dbReference type="Proteomes" id="UP000297053">
    <property type="component" value="Chromosome"/>
</dbReference>
<organism evidence="2 3">
    <name type="scientific">Halomicrobium mukohataei</name>
    <dbReference type="NCBI Taxonomy" id="57705"/>
    <lineage>
        <taxon>Archaea</taxon>
        <taxon>Methanobacteriati</taxon>
        <taxon>Methanobacteriota</taxon>
        <taxon>Stenosarchaea group</taxon>
        <taxon>Halobacteria</taxon>
        <taxon>Halobacteriales</taxon>
        <taxon>Haloarculaceae</taxon>
        <taxon>Halomicrobium</taxon>
    </lineage>
</organism>
<gene>
    <name evidence="2" type="ORF">E5139_01620</name>
</gene>
<evidence type="ECO:0000256" key="1">
    <source>
        <dbReference type="SAM" id="Phobius"/>
    </source>
</evidence>
<evidence type="ECO:0000313" key="3">
    <source>
        <dbReference type="Proteomes" id="UP000297053"/>
    </source>
</evidence>
<dbReference type="OMA" id="YTRTTNH"/>
<dbReference type="GeneID" id="42177595"/>
<proteinExistence type="predicted"/>
<protein>
    <submittedName>
        <fullName evidence="2">Uncharacterized protein</fullName>
    </submittedName>
</protein>